<feature type="transmembrane region" description="Helical" evidence="6">
    <location>
        <begin position="56"/>
        <end position="79"/>
    </location>
</feature>
<dbReference type="EMBL" id="JAUJEA010000023">
    <property type="protein sequence ID" value="MDN5205652.1"/>
    <property type="molecule type" value="Genomic_DNA"/>
</dbReference>
<feature type="transmembrane region" description="Helical" evidence="6">
    <location>
        <begin position="415"/>
        <end position="434"/>
    </location>
</feature>
<name>A0ABT8L0G3_9BACT</name>
<proteinExistence type="predicted"/>
<evidence type="ECO:0000256" key="1">
    <source>
        <dbReference type="ARBA" id="ARBA00004651"/>
    </source>
</evidence>
<feature type="transmembrane region" description="Helical" evidence="6">
    <location>
        <begin position="133"/>
        <end position="155"/>
    </location>
</feature>
<sequence>MNFYSKFIGDLNETIRGLKRKNSFLQNIAVVFSGNVLSFLLTFFATPIITRIYDPAAYGLFAIVNTIAANISMVAILGLPEAFVLPKKTRVFQSLVKITFVGVVAFTMISGFMVLLADEIIINYFKDDELENWLWVIPLCVMLYSMVAITGRWIIREKKFRENTIYGLIVNASSKTFVITFGVITGGYIGGIIFTEILSRALMVIGHTFLILRKSIYSLFFTRINRKQIISDFLMYKKYPLNILPGNFVNIFSAQIPIYILPIYGTQLLGNYALAVSLLDIPIRVIGEAISSVFFQKAAELKNHQATEQIKKLTLQTFYKLFFISFLPVCITVVYGNSILMFLLGGEQWKAAGEIAGILGFYYMFRLISSPISSIFNVYGKEKELFYYQIFMFITRILCLVVPVYVLKLKFLDSMIVYGAGNFLLYFVLTIYIFRICGIGFIKPILITCACIIVTLFVMFASRSIIFL</sequence>
<evidence type="ECO:0000313" key="8">
    <source>
        <dbReference type="Proteomes" id="UP001172082"/>
    </source>
</evidence>
<feature type="transmembrane region" description="Helical" evidence="6">
    <location>
        <begin position="321"/>
        <end position="343"/>
    </location>
</feature>
<evidence type="ECO:0000313" key="7">
    <source>
        <dbReference type="EMBL" id="MDN5205652.1"/>
    </source>
</evidence>
<evidence type="ECO:0000256" key="2">
    <source>
        <dbReference type="ARBA" id="ARBA00022475"/>
    </source>
</evidence>
<comment type="subcellular location">
    <subcellularLocation>
        <location evidence="1">Cell membrane</location>
        <topology evidence="1">Multi-pass membrane protein</topology>
    </subcellularLocation>
</comment>
<keyword evidence="5 6" id="KW-0472">Membrane</keyword>
<dbReference type="PANTHER" id="PTHR30250">
    <property type="entry name" value="PST FAMILY PREDICTED COLANIC ACID TRANSPORTER"/>
    <property type="match status" value="1"/>
</dbReference>
<feature type="transmembrane region" description="Helical" evidence="6">
    <location>
        <begin position="28"/>
        <end position="50"/>
    </location>
</feature>
<protein>
    <submittedName>
        <fullName evidence="7">Oligosaccharide flippase family protein</fullName>
    </submittedName>
</protein>
<reference evidence="7" key="1">
    <citation type="submission" date="2023-06" db="EMBL/GenBank/DDBJ databases">
        <title>Genomic of Parafulvivirga corallium.</title>
        <authorList>
            <person name="Wang G."/>
        </authorList>
    </citation>
    <scope>NUCLEOTIDE SEQUENCE</scope>
    <source>
        <strain evidence="7">BMA10</strain>
    </source>
</reference>
<feature type="transmembrane region" description="Helical" evidence="6">
    <location>
        <begin position="272"/>
        <end position="295"/>
    </location>
</feature>
<keyword evidence="2" id="KW-1003">Cell membrane</keyword>
<comment type="caution">
    <text evidence="7">The sequence shown here is derived from an EMBL/GenBank/DDBJ whole genome shotgun (WGS) entry which is preliminary data.</text>
</comment>
<evidence type="ECO:0000256" key="6">
    <source>
        <dbReference type="SAM" id="Phobius"/>
    </source>
</evidence>
<evidence type="ECO:0000256" key="4">
    <source>
        <dbReference type="ARBA" id="ARBA00022989"/>
    </source>
</evidence>
<feature type="transmembrane region" description="Helical" evidence="6">
    <location>
        <begin position="201"/>
        <end position="220"/>
    </location>
</feature>
<keyword evidence="3 6" id="KW-0812">Transmembrane</keyword>
<feature type="transmembrane region" description="Helical" evidence="6">
    <location>
        <begin position="355"/>
        <end position="379"/>
    </location>
</feature>
<evidence type="ECO:0000256" key="5">
    <source>
        <dbReference type="ARBA" id="ARBA00023136"/>
    </source>
</evidence>
<organism evidence="7 8">
    <name type="scientific">Splendidivirga corallicola</name>
    <dbReference type="NCBI Taxonomy" id="3051826"/>
    <lineage>
        <taxon>Bacteria</taxon>
        <taxon>Pseudomonadati</taxon>
        <taxon>Bacteroidota</taxon>
        <taxon>Cytophagia</taxon>
        <taxon>Cytophagales</taxon>
        <taxon>Splendidivirgaceae</taxon>
        <taxon>Splendidivirga</taxon>
    </lineage>
</organism>
<gene>
    <name evidence="7" type="ORF">QQ008_29985</name>
</gene>
<feature type="transmembrane region" description="Helical" evidence="6">
    <location>
        <begin position="446"/>
        <end position="466"/>
    </location>
</feature>
<evidence type="ECO:0000256" key="3">
    <source>
        <dbReference type="ARBA" id="ARBA00022692"/>
    </source>
</evidence>
<accession>A0ABT8L0G3</accession>
<keyword evidence="4 6" id="KW-1133">Transmembrane helix</keyword>
<dbReference type="PANTHER" id="PTHR30250:SF28">
    <property type="entry name" value="POLYSACCHARIDE BIOSYNTHESIS PROTEIN"/>
    <property type="match status" value="1"/>
</dbReference>
<feature type="transmembrane region" description="Helical" evidence="6">
    <location>
        <begin position="241"/>
        <end position="260"/>
    </location>
</feature>
<dbReference type="RefSeq" id="WP_346755672.1">
    <property type="nucleotide sequence ID" value="NZ_JAUJEA010000023.1"/>
</dbReference>
<dbReference type="Pfam" id="PF13440">
    <property type="entry name" value="Polysacc_synt_3"/>
    <property type="match status" value="1"/>
</dbReference>
<keyword evidence="8" id="KW-1185">Reference proteome</keyword>
<feature type="transmembrane region" description="Helical" evidence="6">
    <location>
        <begin position="386"/>
        <end position="409"/>
    </location>
</feature>
<dbReference type="InterPro" id="IPR050833">
    <property type="entry name" value="Poly_Biosynth_Transport"/>
</dbReference>
<feature type="transmembrane region" description="Helical" evidence="6">
    <location>
        <begin position="91"/>
        <end position="113"/>
    </location>
</feature>
<feature type="transmembrane region" description="Helical" evidence="6">
    <location>
        <begin position="176"/>
        <end position="195"/>
    </location>
</feature>
<dbReference type="Proteomes" id="UP001172082">
    <property type="component" value="Unassembled WGS sequence"/>
</dbReference>